<organism evidence="1 2">
    <name type="scientific">Penicillium desertorum</name>
    <dbReference type="NCBI Taxonomy" id="1303715"/>
    <lineage>
        <taxon>Eukaryota</taxon>
        <taxon>Fungi</taxon>
        <taxon>Dikarya</taxon>
        <taxon>Ascomycota</taxon>
        <taxon>Pezizomycotina</taxon>
        <taxon>Eurotiomycetes</taxon>
        <taxon>Eurotiomycetidae</taxon>
        <taxon>Eurotiales</taxon>
        <taxon>Aspergillaceae</taxon>
        <taxon>Penicillium</taxon>
    </lineage>
</organism>
<dbReference type="Proteomes" id="UP001147760">
    <property type="component" value="Unassembled WGS sequence"/>
</dbReference>
<proteinExistence type="predicted"/>
<evidence type="ECO:0000313" key="1">
    <source>
        <dbReference type="EMBL" id="KAJ5485717.1"/>
    </source>
</evidence>
<reference evidence="1" key="2">
    <citation type="journal article" date="2023" name="IMA Fungus">
        <title>Comparative genomic study of the Penicillium genus elucidates a diverse pangenome and 15 lateral gene transfer events.</title>
        <authorList>
            <person name="Petersen C."/>
            <person name="Sorensen T."/>
            <person name="Nielsen M.R."/>
            <person name="Sondergaard T.E."/>
            <person name="Sorensen J.L."/>
            <person name="Fitzpatrick D.A."/>
            <person name="Frisvad J.C."/>
            <person name="Nielsen K.L."/>
        </authorList>
    </citation>
    <scope>NUCLEOTIDE SEQUENCE</scope>
    <source>
        <strain evidence="1">IBT 17660</strain>
    </source>
</reference>
<evidence type="ECO:0000313" key="2">
    <source>
        <dbReference type="Proteomes" id="UP001147760"/>
    </source>
</evidence>
<dbReference type="AlphaFoldDB" id="A0A9X0BV85"/>
<protein>
    <submittedName>
        <fullName evidence="1">Uncharacterized protein</fullName>
    </submittedName>
</protein>
<dbReference type="OrthoDB" id="5313741at2759"/>
<keyword evidence="2" id="KW-1185">Reference proteome</keyword>
<comment type="caution">
    <text evidence="1">The sequence shown here is derived from an EMBL/GenBank/DDBJ whole genome shotgun (WGS) entry which is preliminary data.</text>
</comment>
<name>A0A9X0BV85_9EURO</name>
<dbReference type="EMBL" id="JAPWDO010000001">
    <property type="protein sequence ID" value="KAJ5485717.1"/>
    <property type="molecule type" value="Genomic_DNA"/>
</dbReference>
<sequence>MSTSIPGHVLDASAPDLQQSDPPITSLHLYRRLFQGRKHLFAPSDTSSADYFIENPVPHKHHGSWKPVFYRGDNPKYTPTATVIGRAFRTAMWSSFRLWLGDGVREVLENEARAKAKRKAARKAKCRKVFGLKPKPPKEPLEDEKEVLGKVVVVEMRRRGLFTRKFDWEVDGVQYRWSGTRMFSTGPMKGVKGWTHDLKLVRKSDNAVIATFEKGRWASYSKSIRSGGPPNKKKLLIGKLQISSLSATSNVAAPLSETGHPALSNIQGRIDDALSGTPKIDEQDLNLHGFHAGNLTADAIALTCWIVVEAEHRLRYKVLDILEEIGESAGG</sequence>
<accession>A0A9X0BV85</accession>
<reference evidence="1" key="1">
    <citation type="submission" date="2022-12" db="EMBL/GenBank/DDBJ databases">
        <authorList>
            <person name="Petersen C."/>
        </authorList>
    </citation>
    <scope>NUCLEOTIDE SEQUENCE</scope>
    <source>
        <strain evidence="1">IBT 17660</strain>
    </source>
</reference>
<gene>
    <name evidence="1" type="ORF">N7530_000017</name>
</gene>